<name>A0A5C6BG47_9BACT</name>
<gene>
    <name evidence="1" type="ORF">Poly21_49350</name>
</gene>
<dbReference type="Proteomes" id="UP000319908">
    <property type="component" value="Unassembled WGS sequence"/>
</dbReference>
<accession>A0A5C6BG47</accession>
<evidence type="ECO:0000313" key="1">
    <source>
        <dbReference type="EMBL" id="TWU11028.1"/>
    </source>
</evidence>
<evidence type="ECO:0000313" key="2">
    <source>
        <dbReference type="Proteomes" id="UP000319908"/>
    </source>
</evidence>
<reference evidence="1 2" key="1">
    <citation type="journal article" date="2020" name="Antonie Van Leeuwenhoek">
        <title>Rhodopirellula heiligendammensis sp. nov., Rhodopirellula pilleata sp. nov., and Rhodopirellula solitaria sp. nov. isolated from natural or artificial marine surfaces in Northern Germany and California, USA, and emended description of the genus Rhodopirellula.</title>
        <authorList>
            <person name="Kallscheuer N."/>
            <person name="Wiegand S."/>
            <person name="Jogler M."/>
            <person name="Boedeker C."/>
            <person name="Peeters S.H."/>
            <person name="Rast P."/>
            <person name="Heuer A."/>
            <person name="Jetten M.S.M."/>
            <person name="Rohde M."/>
            <person name="Jogler C."/>
        </authorList>
    </citation>
    <scope>NUCLEOTIDE SEQUENCE [LARGE SCALE GENOMIC DNA]</scope>
    <source>
        <strain evidence="1 2">Poly21</strain>
    </source>
</reference>
<sequence>MTLLEFEIAVASADGGGGERPGLVPEVAATLRDDVPQRHGERFSCESRYYAALFSHVVGVGCSRHPGDTASCQVSRRSPA</sequence>
<dbReference type="EMBL" id="SJPU01000003">
    <property type="protein sequence ID" value="TWU11028.1"/>
    <property type="molecule type" value="Genomic_DNA"/>
</dbReference>
<proteinExistence type="predicted"/>
<comment type="caution">
    <text evidence="1">The sequence shown here is derived from an EMBL/GenBank/DDBJ whole genome shotgun (WGS) entry which is preliminary data.</text>
</comment>
<protein>
    <submittedName>
        <fullName evidence="1">Uncharacterized protein</fullName>
    </submittedName>
</protein>
<dbReference type="AlphaFoldDB" id="A0A5C6BG47"/>
<keyword evidence="2" id="KW-1185">Reference proteome</keyword>
<organism evidence="1 2">
    <name type="scientific">Allorhodopirellula heiligendammensis</name>
    <dbReference type="NCBI Taxonomy" id="2714739"/>
    <lineage>
        <taxon>Bacteria</taxon>
        <taxon>Pseudomonadati</taxon>
        <taxon>Planctomycetota</taxon>
        <taxon>Planctomycetia</taxon>
        <taxon>Pirellulales</taxon>
        <taxon>Pirellulaceae</taxon>
        <taxon>Allorhodopirellula</taxon>
    </lineage>
</organism>